<dbReference type="Proteomes" id="UP000077521">
    <property type="component" value="Unassembled WGS sequence"/>
</dbReference>
<feature type="compositionally biased region" description="Low complexity" evidence="5">
    <location>
        <begin position="165"/>
        <end position="191"/>
    </location>
</feature>
<reference evidence="6" key="1">
    <citation type="submission" date="2016-04" db="EMBL/GenBank/DDBJ databases">
        <authorList>
            <person name="Nguyen H.D."/>
            <person name="Samba Siva P."/>
            <person name="Cullis J."/>
            <person name="Levesque C.A."/>
            <person name="Hambleton S."/>
        </authorList>
    </citation>
    <scope>NUCLEOTIDE SEQUENCE</scope>
    <source>
        <strain evidence="6">DAOMC 236416</strain>
    </source>
</reference>
<evidence type="ECO:0000256" key="3">
    <source>
        <dbReference type="ARBA" id="ARBA00023054"/>
    </source>
</evidence>
<dbReference type="GO" id="GO:0016192">
    <property type="term" value="P:vesicle-mediated transport"/>
    <property type="evidence" value="ECO:0007669"/>
    <property type="project" value="UniProtKB-ARBA"/>
</dbReference>
<dbReference type="InterPro" id="IPR000727">
    <property type="entry name" value="T_SNARE_dom"/>
</dbReference>
<gene>
    <name evidence="6" type="ORF">A4X13_0g5591</name>
</gene>
<comment type="function">
    <text evidence="4">Essential for proper morphogenesis of the vacuole. May exist as structural reinforcement on the surface of the vacuolar membrane and be required for maintenance against rupture by osmotic pressure.</text>
</comment>
<reference evidence="6" key="2">
    <citation type="journal article" date="2019" name="IMA Fungus">
        <title>Genome sequencing and comparison of five Tilletia species to identify candidate genes for the detection of regulated species infecting wheat.</title>
        <authorList>
            <person name="Nguyen H.D.T."/>
            <person name="Sultana T."/>
            <person name="Kesanakurti P."/>
            <person name="Hambleton S."/>
        </authorList>
    </citation>
    <scope>NUCLEOTIDE SEQUENCE</scope>
    <source>
        <strain evidence="6">DAOMC 236416</strain>
    </source>
</reference>
<feature type="compositionally biased region" description="Polar residues" evidence="5">
    <location>
        <begin position="1"/>
        <end position="13"/>
    </location>
</feature>
<dbReference type="EMBL" id="LWDF02000448">
    <property type="protein sequence ID" value="KAE8246877.1"/>
    <property type="molecule type" value="Genomic_DNA"/>
</dbReference>
<dbReference type="PROSITE" id="PS50192">
    <property type="entry name" value="T_SNARE"/>
    <property type="match status" value="1"/>
</dbReference>
<comment type="subcellular location">
    <subcellularLocation>
        <location evidence="1">Vacuole</location>
    </subcellularLocation>
</comment>
<keyword evidence="7" id="KW-1185">Reference proteome</keyword>
<evidence type="ECO:0000313" key="6">
    <source>
        <dbReference type="EMBL" id="KAE8246877.1"/>
    </source>
</evidence>
<dbReference type="GO" id="GO:0035091">
    <property type="term" value="F:phosphatidylinositol binding"/>
    <property type="evidence" value="ECO:0007669"/>
    <property type="project" value="InterPro"/>
</dbReference>
<dbReference type="InterPro" id="IPR036871">
    <property type="entry name" value="PX_dom_sf"/>
</dbReference>
<dbReference type="CDD" id="cd15858">
    <property type="entry name" value="SNARE_VAM7"/>
    <property type="match status" value="1"/>
</dbReference>
<dbReference type="Gene3D" id="1.20.5.110">
    <property type="match status" value="1"/>
</dbReference>
<protein>
    <recommendedName>
        <fullName evidence="8">PX domain-containing protein</fullName>
    </recommendedName>
</protein>
<name>A0A177T8B5_9BASI</name>
<proteinExistence type="predicted"/>
<dbReference type="SMART" id="SM00397">
    <property type="entry name" value="t_SNARE"/>
    <property type="match status" value="1"/>
</dbReference>
<evidence type="ECO:0008006" key="8">
    <source>
        <dbReference type="Google" id="ProtNLM"/>
    </source>
</evidence>
<dbReference type="PROSITE" id="PS50195">
    <property type="entry name" value="PX"/>
    <property type="match status" value="1"/>
</dbReference>
<organism evidence="6 7">
    <name type="scientific">Tilletia indica</name>
    <dbReference type="NCBI Taxonomy" id="43049"/>
    <lineage>
        <taxon>Eukaryota</taxon>
        <taxon>Fungi</taxon>
        <taxon>Dikarya</taxon>
        <taxon>Basidiomycota</taxon>
        <taxon>Ustilaginomycotina</taxon>
        <taxon>Exobasidiomycetes</taxon>
        <taxon>Tilletiales</taxon>
        <taxon>Tilletiaceae</taxon>
        <taxon>Tilletia</taxon>
    </lineage>
</organism>
<sequence length="295" mass="31947">MTTRGPPIQSISIPHSELRTTPSPPHQVYAITIALPVRSWTIYRRYSDFLTLHTTLLQLDPSNPPPAPFPPKHAAKHVMKSLSTLGGWIGSTKDGGGAGMESMEGRERRTSLEIYLRAIISSTDSRWRDRVEVLDFLEVPRSTPTSTPSAAATRLSARIGGGGASSNASASREPLSSPSAGGMSMPGSLPQPSSPPPSTLTTTRQLGRPVQTLQTPQSEQIAHQQTLMAAQDASLSDLSAIIRRQRDLGLAINQELAEQNELLGTLDDELEDTGLRMKGAEKKMEQLEGKKKKKK</sequence>
<keyword evidence="2" id="KW-0926">Vacuole</keyword>
<evidence type="ECO:0000256" key="1">
    <source>
        <dbReference type="ARBA" id="ARBA00004116"/>
    </source>
</evidence>
<dbReference type="FunFam" id="1.20.5.110:FF:000058">
    <property type="entry name" value="VAM7p Vacuolar SNARE protein"/>
    <property type="match status" value="1"/>
</dbReference>
<evidence type="ECO:0000256" key="4">
    <source>
        <dbReference type="ARBA" id="ARBA00054927"/>
    </source>
</evidence>
<evidence type="ECO:0000256" key="5">
    <source>
        <dbReference type="SAM" id="MobiDB-lite"/>
    </source>
</evidence>
<feature type="region of interest" description="Disordered" evidence="5">
    <location>
        <begin position="158"/>
        <end position="203"/>
    </location>
</feature>
<dbReference type="SUPFAM" id="SSF64268">
    <property type="entry name" value="PX domain"/>
    <property type="match status" value="1"/>
</dbReference>
<feature type="region of interest" description="Disordered" evidence="5">
    <location>
        <begin position="1"/>
        <end position="22"/>
    </location>
</feature>
<accession>A0A177T8B5</accession>
<dbReference type="Pfam" id="PF00787">
    <property type="entry name" value="PX"/>
    <property type="match status" value="1"/>
</dbReference>
<dbReference type="SMART" id="SM00312">
    <property type="entry name" value="PX"/>
    <property type="match status" value="1"/>
</dbReference>
<dbReference type="GO" id="GO:0097576">
    <property type="term" value="P:vacuole fusion"/>
    <property type="evidence" value="ECO:0007669"/>
    <property type="project" value="UniProtKB-ARBA"/>
</dbReference>
<dbReference type="AlphaFoldDB" id="A0A177T8B5"/>
<dbReference type="InterPro" id="IPR001683">
    <property type="entry name" value="PX_dom"/>
</dbReference>
<dbReference type="GO" id="GO:0000329">
    <property type="term" value="C:fungal-type vacuole membrane"/>
    <property type="evidence" value="ECO:0007669"/>
    <property type="project" value="UniProtKB-ARBA"/>
</dbReference>
<dbReference type="GO" id="GO:0007034">
    <property type="term" value="P:vacuolar transport"/>
    <property type="evidence" value="ECO:0007669"/>
    <property type="project" value="UniProtKB-ARBA"/>
</dbReference>
<evidence type="ECO:0000313" key="7">
    <source>
        <dbReference type="Proteomes" id="UP000077521"/>
    </source>
</evidence>
<dbReference type="Gene3D" id="3.30.1520.10">
    <property type="entry name" value="Phox-like domain"/>
    <property type="match status" value="1"/>
</dbReference>
<keyword evidence="3" id="KW-0175">Coiled coil</keyword>
<dbReference type="SUPFAM" id="SSF58038">
    <property type="entry name" value="SNARE fusion complex"/>
    <property type="match status" value="1"/>
</dbReference>
<comment type="caution">
    <text evidence="6">The sequence shown here is derived from an EMBL/GenBank/DDBJ whole genome shotgun (WGS) entry which is preliminary data.</text>
</comment>
<evidence type="ECO:0000256" key="2">
    <source>
        <dbReference type="ARBA" id="ARBA00022554"/>
    </source>
</evidence>